<gene>
    <name evidence="3" type="primary">ga01943</name>
    <name evidence="2" type="synonym">ga01256</name>
    <name evidence="2" type="ORF">PR202_ga01256</name>
    <name evidence="3" type="ORF">PR202_ga01943</name>
</gene>
<feature type="region of interest" description="Disordered" evidence="1">
    <location>
        <begin position="17"/>
        <end position="85"/>
    </location>
</feature>
<accession>A0AAV5BKD4</accession>
<reference evidence="3" key="1">
    <citation type="journal article" date="2018" name="DNA Res.">
        <title>Multiple hybrid de novo genome assembly of finger millet, an orphan allotetraploid crop.</title>
        <authorList>
            <person name="Hatakeyama M."/>
            <person name="Aluri S."/>
            <person name="Balachadran M.T."/>
            <person name="Sivarajan S.R."/>
            <person name="Patrignani A."/>
            <person name="Gruter S."/>
            <person name="Poveda L."/>
            <person name="Shimizu-Inatsugi R."/>
            <person name="Baeten J."/>
            <person name="Francoijs K.J."/>
            <person name="Nataraja K.N."/>
            <person name="Reddy Y.A.N."/>
            <person name="Phadnis S."/>
            <person name="Ravikumar R.L."/>
            <person name="Schlapbach R."/>
            <person name="Sreeman S.M."/>
            <person name="Shimizu K.K."/>
        </authorList>
    </citation>
    <scope>NUCLEOTIDE SEQUENCE</scope>
</reference>
<reference evidence="3" key="2">
    <citation type="submission" date="2021-12" db="EMBL/GenBank/DDBJ databases">
        <title>Resequencing data analysis of finger millet.</title>
        <authorList>
            <person name="Hatakeyama M."/>
            <person name="Aluri S."/>
            <person name="Balachadran M.T."/>
            <person name="Sivarajan S.R."/>
            <person name="Poveda L."/>
            <person name="Shimizu-Inatsugi R."/>
            <person name="Schlapbach R."/>
            <person name="Sreeman S.M."/>
            <person name="Shimizu K.K."/>
        </authorList>
    </citation>
    <scope>NUCLEOTIDE SEQUENCE</scope>
</reference>
<keyword evidence="4" id="KW-1185">Reference proteome</keyword>
<evidence type="ECO:0000256" key="1">
    <source>
        <dbReference type="SAM" id="MobiDB-lite"/>
    </source>
</evidence>
<sequence length="124" mass="13772">MWPEQVQLGASDVVEATALRQGRGGGSVTRLGEDRRRRHKIGRGEEAAASQGQGRGGGDVMRSREESSGVAWLGEERRRRRSARAGEAAAVLSRWRKGGFVAQPGEKRRQRRRREIWRGQVAAL</sequence>
<name>A0AAV5BKD4_ELECO</name>
<dbReference type="EMBL" id="BQKI01000001">
    <property type="protein sequence ID" value="GJM85490.1"/>
    <property type="molecule type" value="Genomic_DNA"/>
</dbReference>
<organism evidence="3 4">
    <name type="scientific">Eleusine coracana subsp. coracana</name>
    <dbReference type="NCBI Taxonomy" id="191504"/>
    <lineage>
        <taxon>Eukaryota</taxon>
        <taxon>Viridiplantae</taxon>
        <taxon>Streptophyta</taxon>
        <taxon>Embryophyta</taxon>
        <taxon>Tracheophyta</taxon>
        <taxon>Spermatophyta</taxon>
        <taxon>Magnoliopsida</taxon>
        <taxon>Liliopsida</taxon>
        <taxon>Poales</taxon>
        <taxon>Poaceae</taxon>
        <taxon>PACMAD clade</taxon>
        <taxon>Chloridoideae</taxon>
        <taxon>Cynodonteae</taxon>
        <taxon>Eleusininae</taxon>
        <taxon>Eleusine</taxon>
    </lineage>
</organism>
<dbReference type="AlphaFoldDB" id="A0AAV5BKD4"/>
<dbReference type="EMBL" id="BQKI01000001">
    <property type="protein sequence ID" value="GJM86118.1"/>
    <property type="molecule type" value="Genomic_DNA"/>
</dbReference>
<dbReference type="Proteomes" id="UP001054889">
    <property type="component" value="Unassembled WGS sequence"/>
</dbReference>
<evidence type="ECO:0000313" key="2">
    <source>
        <dbReference type="EMBL" id="GJM85490.1"/>
    </source>
</evidence>
<comment type="caution">
    <text evidence="3">The sequence shown here is derived from an EMBL/GenBank/DDBJ whole genome shotgun (WGS) entry which is preliminary data.</text>
</comment>
<evidence type="ECO:0000313" key="4">
    <source>
        <dbReference type="Proteomes" id="UP001054889"/>
    </source>
</evidence>
<protein>
    <submittedName>
        <fullName evidence="3">Uncharacterized protein</fullName>
    </submittedName>
</protein>
<evidence type="ECO:0000313" key="3">
    <source>
        <dbReference type="EMBL" id="GJM86118.1"/>
    </source>
</evidence>
<proteinExistence type="predicted"/>